<organism evidence="2 3">
    <name type="scientific">Dendrobium thyrsiflorum</name>
    <name type="common">Pinecone-like raceme dendrobium</name>
    <name type="synonym">Orchid</name>
    <dbReference type="NCBI Taxonomy" id="117978"/>
    <lineage>
        <taxon>Eukaryota</taxon>
        <taxon>Viridiplantae</taxon>
        <taxon>Streptophyta</taxon>
        <taxon>Embryophyta</taxon>
        <taxon>Tracheophyta</taxon>
        <taxon>Spermatophyta</taxon>
        <taxon>Magnoliopsida</taxon>
        <taxon>Liliopsida</taxon>
        <taxon>Asparagales</taxon>
        <taxon>Orchidaceae</taxon>
        <taxon>Epidendroideae</taxon>
        <taxon>Malaxideae</taxon>
        <taxon>Dendrobiinae</taxon>
        <taxon>Dendrobium</taxon>
    </lineage>
</organism>
<gene>
    <name evidence="2" type="ORF">M5K25_025487</name>
</gene>
<name>A0ABD0U9B6_DENTH</name>
<dbReference type="Proteomes" id="UP001552299">
    <property type="component" value="Unassembled WGS sequence"/>
</dbReference>
<proteinExistence type="predicted"/>
<dbReference type="AlphaFoldDB" id="A0ABD0U9B6"/>
<dbReference type="Gene3D" id="3.20.20.80">
    <property type="entry name" value="Glycosidases"/>
    <property type="match status" value="1"/>
</dbReference>
<dbReference type="InterPro" id="IPR017853">
    <property type="entry name" value="GH"/>
</dbReference>
<comment type="caution">
    <text evidence="2">The sequence shown here is derived from an EMBL/GenBank/DDBJ whole genome shotgun (WGS) entry which is preliminary data.</text>
</comment>
<dbReference type="SUPFAM" id="SSF51445">
    <property type="entry name" value="(Trans)glycosidases"/>
    <property type="match status" value="1"/>
</dbReference>
<evidence type="ECO:0000313" key="3">
    <source>
        <dbReference type="Proteomes" id="UP001552299"/>
    </source>
</evidence>
<reference evidence="2 3" key="1">
    <citation type="journal article" date="2024" name="Plant Biotechnol. J.">
        <title>Dendrobium thyrsiflorum genome and its molecular insights into genes involved in important horticultural traits.</title>
        <authorList>
            <person name="Chen B."/>
            <person name="Wang J.Y."/>
            <person name="Zheng P.J."/>
            <person name="Li K.L."/>
            <person name="Liang Y.M."/>
            <person name="Chen X.F."/>
            <person name="Zhang C."/>
            <person name="Zhao X."/>
            <person name="He X."/>
            <person name="Zhang G.Q."/>
            <person name="Liu Z.J."/>
            <person name="Xu Q."/>
        </authorList>
    </citation>
    <scope>NUCLEOTIDE SEQUENCE [LARGE SCALE GENOMIC DNA]</scope>
    <source>
        <strain evidence="2">GZMU011</strain>
    </source>
</reference>
<evidence type="ECO:0000259" key="1">
    <source>
        <dbReference type="PROSITE" id="PS51910"/>
    </source>
</evidence>
<keyword evidence="3" id="KW-1185">Reference proteome</keyword>
<feature type="domain" description="GH18" evidence="1">
    <location>
        <begin position="1"/>
        <end position="152"/>
    </location>
</feature>
<dbReference type="PANTHER" id="PTHR46476">
    <property type="entry name" value="CHITINASE 2-LIKE"/>
    <property type="match status" value="1"/>
</dbReference>
<sequence length="152" mass="16302">MPDLHTAVADSPSLAHPPPTRRAANVSLAYGLTVPVRPRVGDVQGHYKALWASYSNVIDFVNFQFYAYSSGTTVSQFLNCYEAQTSNYAGRQVLASFTTDGSGGLSPANGFFDACQTLKGEGKLAGIFTWTADSSKSNGFQYETQAQNLLAS</sequence>
<protein>
    <recommendedName>
        <fullName evidence="1">GH18 domain-containing protein</fullName>
    </recommendedName>
</protein>
<dbReference type="PANTHER" id="PTHR46476:SF13">
    <property type="entry name" value="2, PUTATIVE, EXPRESSED-RELATED"/>
    <property type="match status" value="1"/>
</dbReference>
<dbReference type="InterPro" id="IPR001223">
    <property type="entry name" value="Glyco_hydro18_cat"/>
</dbReference>
<evidence type="ECO:0000313" key="2">
    <source>
        <dbReference type="EMBL" id="KAL0906952.1"/>
    </source>
</evidence>
<accession>A0ABD0U9B6</accession>
<dbReference type="PROSITE" id="PS51910">
    <property type="entry name" value="GH18_2"/>
    <property type="match status" value="1"/>
</dbReference>
<dbReference type="EMBL" id="JANQDX010000018">
    <property type="protein sequence ID" value="KAL0906952.1"/>
    <property type="molecule type" value="Genomic_DNA"/>
</dbReference>